<dbReference type="PROSITE" id="PS51374">
    <property type="entry name" value="NDPK_LIKE"/>
    <property type="match status" value="1"/>
</dbReference>
<keyword evidence="6" id="KW-0479">Metal-binding</keyword>
<evidence type="ECO:0000256" key="11">
    <source>
        <dbReference type="ARBA" id="ARBA00023080"/>
    </source>
</evidence>
<evidence type="ECO:0000256" key="4">
    <source>
        <dbReference type="ARBA" id="ARBA00012966"/>
    </source>
</evidence>
<feature type="domain" description="Nucleoside diphosphate kinase-like" evidence="16">
    <location>
        <begin position="28"/>
        <end position="152"/>
    </location>
</feature>
<keyword evidence="5" id="KW-0808">Transferase</keyword>
<dbReference type="AlphaFoldDB" id="A0A914I1J0"/>
<dbReference type="FunFam" id="3.30.70.141:FF:000017">
    <property type="entry name" value="Nucleoside diphosphate kinase"/>
    <property type="match status" value="1"/>
</dbReference>
<organism evidence="17 18">
    <name type="scientific">Globodera rostochiensis</name>
    <name type="common">Golden nematode worm</name>
    <name type="synonym">Heterodera rostochiensis</name>
    <dbReference type="NCBI Taxonomy" id="31243"/>
    <lineage>
        <taxon>Eukaryota</taxon>
        <taxon>Metazoa</taxon>
        <taxon>Ecdysozoa</taxon>
        <taxon>Nematoda</taxon>
        <taxon>Chromadorea</taxon>
        <taxon>Rhabditida</taxon>
        <taxon>Tylenchina</taxon>
        <taxon>Tylenchomorpha</taxon>
        <taxon>Tylenchoidea</taxon>
        <taxon>Heteroderidae</taxon>
        <taxon>Heteroderinae</taxon>
        <taxon>Globodera</taxon>
    </lineage>
</organism>
<reference evidence="18" key="1">
    <citation type="submission" date="2022-11" db="UniProtKB">
        <authorList>
            <consortium name="WormBaseParasite"/>
        </authorList>
    </citation>
    <scope>IDENTIFICATION</scope>
</reference>
<evidence type="ECO:0000256" key="6">
    <source>
        <dbReference type="ARBA" id="ARBA00022723"/>
    </source>
</evidence>
<evidence type="ECO:0000256" key="2">
    <source>
        <dbReference type="ARBA" id="ARBA00004305"/>
    </source>
</evidence>
<keyword evidence="8" id="KW-0418">Kinase</keyword>
<dbReference type="InterPro" id="IPR036850">
    <property type="entry name" value="NDK-like_dom_sf"/>
</dbReference>
<evidence type="ECO:0000313" key="17">
    <source>
        <dbReference type="Proteomes" id="UP000887572"/>
    </source>
</evidence>
<evidence type="ECO:0000256" key="13">
    <source>
        <dbReference type="ARBA" id="ARBA00068134"/>
    </source>
</evidence>
<dbReference type="GO" id="GO:0006183">
    <property type="term" value="P:GTP biosynthetic process"/>
    <property type="evidence" value="ECO:0007669"/>
    <property type="project" value="InterPro"/>
</dbReference>
<dbReference type="Pfam" id="PF00334">
    <property type="entry name" value="NDK"/>
    <property type="match status" value="1"/>
</dbReference>
<dbReference type="SMART" id="SM00562">
    <property type="entry name" value="NDK"/>
    <property type="match status" value="1"/>
</dbReference>
<keyword evidence="10" id="KW-0460">Magnesium</keyword>
<evidence type="ECO:0000256" key="5">
    <source>
        <dbReference type="ARBA" id="ARBA00022679"/>
    </source>
</evidence>
<dbReference type="EC" id="2.7.4.6" evidence="4"/>
<dbReference type="GO" id="GO:0005524">
    <property type="term" value="F:ATP binding"/>
    <property type="evidence" value="ECO:0007669"/>
    <property type="project" value="UniProtKB-KW"/>
</dbReference>
<comment type="cofactor">
    <cofactor evidence="1">
        <name>Mg(2+)</name>
        <dbReference type="ChEBI" id="CHEBI:18420"/>
    </cofactor>
</comment>
<keyword evidence="17" id="KW-1185">Reference proteome</keyword>
<dbReference type="PANTHER" id="PTHR11349">
    <property type="entry name" value="NUCLEOSIDE DIPHOSPHATE KINASE"/>
    <property type="match status" value="1"/>
</dbReference>
<dbReference type="Gene3D" id="3.30.70.141">
    <property type="entry name" value="Nucleoside diphosphate kinase-like domain"/>
    <property type="match status" value="1"/>
</dbReference>
<dbReference type="WBParaSite" id="Gr19_v10_g5745.t1">
    <property type="protein sequence ID" value="Gr19_v10_g5745.t1"/>
    <property type="gene ID" value="Gr19_v10_g5745"/>
</dbReference>
<dbReference type="GO" id="GO:0046872">
    <property type="term" value="F:metal ion binding"/>
    <property type="evidence" value="ECO:0007669"/>
    <property type="project" value="UniProtKB-KW"/>
</dbReference>
<dbReference type="Proteomes" id="UP000887572">
    <property type="component" value="Unplaced"/>
</dbReference>
<evidence type="ECO:0000259" key="16">
    <source>
        <dbReference type="SMART" id="SM00562"/>
    </source>
</evidence>
<dbReference type="SUPFAM" id="SSF54919">
    <property type="entry name" value="Nucleoside diphosphate kinase, NDK"/>
    <property type="match status" value="1"/>
</dbReference>
<evidence type="ECO:0000313" key="18">
    <source>
        <dbReference type="WBParaSite" id="Gr19_v10_g5745.t1"/>
    </source>
</evidence>
<dbReference type="InterPro" id="IPR001564">
    <property type="entry name" value="Nucleoside_diP_kinase"/>
</dbReference>
<dbReference type="GO" id="GO:0004550">
    <property type="term" value="F:nucleoside diphosphate kinase activity"/>
    <property type="evidence" value="ECO:0007669"/>
    <property type="project" value="UniProtKB-EC"/>
</dbReference>
<dbReference type="PRINTS" id="PR01243">
    <property type="entry name" value="NUCDPKINASE"/>
</dbReference>
<comment type="similarity">
    <text evidence="3 14 15">Belongs to the NDK family.</text>
</comment>
<evidence type="ECO:0000256" key="8">
    <source>
        <dbReference type="ARBA" id="ARBA00022777"/>
    </source>
</evidence>
<accession>A0A914I1J0</accession>
<evidence type="ECO:0000256" key="10">
    <source>
        <dbReference type="ARBA" id="ARBA00022842"/>
    </source>
</evidence>
<evidence type="ECO:0000256" key="15">
    <source>
        <dbReference type="RuleBase" id="RU004011"/>
    </source>
</evidence>
<dbReference type="GO" id="GO:0005758">
    <property type="term" value="C:mitochondrial intermembrane space"/>
    <property type="evidence" value="ECO:0007669"/>
    <property type="project" value="UniProtKB-SubCell"/>
</dbReference>
<dbReference type="GO" id="GO:0005759">
    <property type="term" value="C:mitochondrial matrix"/>
    <property type="evidence" value="ECO:0007669"/>
    <property type="project" value="UniProtKB-SubCell"/>
</dbReference>
<name>A0A914I1J0_GLORO</name>
<dbReference type="InterPro" id="IPR034907">
    <property type="entry name" value="NDK-like_dom"/>
</dbReference>
<comment type="subcellular location">
    <subcellularLocation>
        <location evidence="12">Mitochondrion intermembrane space</location>
        <topology evidence="12">Peripheral membrane protein</topology>
    </subcellularLocation>
    <subcellularLocation>
        <location evidence="2">Mitochondrion matrix</location>
    </subcellularLocation>
</comment>
<evidence type="ECO:0000256" key="9">
    <source>
        <dbReference type="ARBA" id="ARBA00022840"/>
    </source>
</evidence>
<sequence>MGHFDKTNIFIEKLSGDGDVADGLMRFEQITTNPSPIGRIIARYESNGLRLVAMKMINATKSQAAEHYRDYRDKPFFPKLINFITSAPFVGMVWEGTDSVRRSRQLLESAAVSGNFRNSSDESRDIVRHGSNSVEDARRKIDIWFSQNELSIIPTSRR</sequence>
<keyword evidence="7" id="KW-0547">Nucleotide-binding</keyword>
<keyword evidence="9" id="KW-0067">ATP-binding</keyword>
<keyword evidence="11" id="KW-0546">Nucleotide metabolism</keyword>
<evidence type="ECO:0000256" key="1">
    <source>
        <dbReference type="ARBA" id="ARBA00001946"/>
    </source>
</evidence>
<evidence type="ECO:0000256" key="14">
    <source>
        <dbReference type="PROSITE-ProRule" id="PRU00706"/>
    </source>
</evidence>
<evidence type="ECO:0000256" key="7">
    <source>
        <dbReference type="ARBA" id="ARBA00022741"/>
    </source>
</evidence>
<dbReference type="GO" id="GO:0006241">
    <property type="term" value="P:CTP biosynthetic process"/>
    <property type="evidence" value="ECO:0007669"/>
    <property type="project" value="InterPro"/>
</dbReference>
<evidence type="ECO:0000256" key="3">
    <source>
        <dbReference type="ARBA" id="ARBA00008142"/>
    </source>
</evidence>
<evidence type="ECO:0000256" key="12">
    <source>
        <dbReference type="ARBA" id="ARBA00060410"/>
    </source>
</evidence>
<proteinExistence type="inferred from homology"/>
<comment type="caution">
    <text evidence="14">Lacks conserved residue(s) required for the propagation of feature annotation.</text>
</comment>
<dbReference type="GO" id="GO:0006228">
    <property type="term" value="P:UTP biosynthetic process"/>
    <property type="evidence" value="ECO:0007669"/>
    <property type="project" value="InterPro"/>
</dbReference>
<protein>
    <recommendedName>
        <fullName evidence="13">Nucleoside diphosphate kinase, mitochondrial</fullName>
        <ecNumber evidence="4">2.7.4.6</ecNumber>
    </recommendedName>
</protein>